<dbReference type="InParanoid" id="B4D7I2"/>
<comment type="caution">
    <text evidence="2">The sequence shown here is derived from an EMBL/GenBank/DDBJ whole genome shotgun (WGS) entry which is preliminary data.</text>
</comment>
<organism evidence="2 3">
    <name type="scientific">Chthoniobacter flavus Ellin428</name>
    <dbReference type="NCBI Taxonomy" id="497964"/>
    <lineage>
        <taxon>Bacteria</taxon>
        <taxon>Pseudomonadati</taxon>
        <taxon>Verrucomicrobiota</taxon>
        <taxon>Spartobacteria</taxon>
        <taxon>Chthoniobacterales</taxon>
        <taxon>Chthoniobacteraceae</taxon>
        <taxon>Chthoniobacter</taxon>
    </lineage>
</organism>
<feature type="domain" description="N-acetyltransferase" evidence="1">
    <location>
        <begin position="5"/>
        <end position="62"/>
    </location>
</feature>
<dbReference type="GO" id="GO:0016747">
    <property type="term" value="F:acyltransferase activity, transferring groups other than amino-acyl groups"/>
    <property type="evidence" value="ECO:0007669"/>
    <property type="project" value="InterPro"/>
</dbReference>
<gene>
    <name evidence="2" type="ORF">CfE428DRAFT_4897</name>
</gene>
<accession>B4D7I2</accession>
<sequence length="87" mass="10074">MSYWEDDRCEVTYWLGKEFWGHGLANRSLADFLAHVQKIRPIYARVAKDNMASRRILEKNGFALISASKGFANARGEEIEELLLELR</sequence>
<proteinExistence type="predicted"/>
<dbReference type="Gene3D" id="3.40.630.30">
    <property type="match status" value="1"/>
</dbReference>
<dbReference type="EMBL" id="ABVL01000018">
    <property type="protein sequence ID" value="EDY17599.1"/>
    <property type="molecule type" value="Genomic_DNA"/>
</dbReference>
<reference evidence="2 3" key="1">
    <citation type="journal article" date="2011" name="J. Bacteriol.">
        <title>Genome sequence of Chthoniobacter flavus Ellin428, an aerobic heterotrophic soil bacterium.</title>
        <authorList>
            <person name="Kant R."/>
            <person name="van Passel M.W."/>
            <person name="Palva A."/>
            <person name="Lucas S."/>
            <person name="Lapidus A."/>
            <person name="Glavina Del Rio T."/>
            <person name="Dalin E."/>
            <person name="Tice H."/>
            <person name="Bruce D."/>
            <person name="Goodwin L."/>
            <person name="Pitluck S."/>
            <person name="Larimer F.W."/>
            <person name="Land M.L."/>
            <person name="Hauser L."/>
            <person name="Sangwan P."/>
            <person name="de Vos W.M."/>
            <person name="Janssen P.H."/>
            <person name="Smidt H."/>
        </authorList>
    </citation>
    <scope>NUCLEOTIDE SEQUENCE [LARGE SCALE GENOMIC DNA]</scope>
    <source>
        <strain evidence="2 3">Ellin428</strain>
    </source>
</reference>
<evidence type="ECO:0000313" key="2">
    <source>
        <dbReference type="EMBL" id="EDY17599.1"/>
    </source>
</evidence>
<evidence type="ECO:0000313" key="3">
    <source>
        <dbReference type="Proteomes" id="UP000005824"/>
    </source>
</evidence>
<dbReference type="AlphaFoldDB" id="B4D7I2"/>
<dbReference type="Proteomes" id="UP000005824">
    <property type="component" value="Unassembled WGS sequence"/>
</dbReference>
<dbReference type="Pfam" id="PF13302">
    <property type="entry name" value="Acetyltransf_3"/>
    <property type="match status" value="1"/>
</dbReference>
<dbReference type="PANTHER" id="PTHR43328:SF1">
    <property type="entry name" value="N-ACETYLTRANSFERASE DOMAIN-CONTAINING PROTEIN"/>
    <property type="match status" value="1"/>
</dbReference>
<dbReference type="SUPFAM" id="SSF55729">
    <property type="entry name" value="Acyl-CoA N-acyltransferases (Nat)"/>
    <property type="match status" value="1"/>
</dbReference>
<dbReference type="STRING" id="497964.CfE428DRAFT_4897"/>
<dbReference type="eggNOG" id="COG1670">
    <property type="taxonomic scope" value="Bacteria"/>
</dbReference>
<keyword evidence="3" id="KW-1185">Reference proteome</keyword>
<dbReference type="InterPro" id="IPR016181">
    <property type="entry name" value="Acyl_CoA_acyltransferase"/>
</dbReference>
<name>B4D7I2_9BACT</name>
<dbReference type="PANTHER" id="PTHR43328">
    <property type="entry name" value="ACETYLTRANSFERASE-RELATED"/>
    <property type="match status" value="1"/>
</dbReference>
<protein>
    <recommendedName>
        <fullName evidence="1">N-acetyltransferase domain-containing protein</fullName>
    </recommendedName>
</protein>
<dbReference type="InterPro" id="IPR000182">
    <property type="entry name" value="GNAT_dom"/>
</dbReference>
<evidence type="ECO:0000259" key="1">
    <source>
        <dbReference type="Pfam" id="PF13302"/>
    </source>
</evidence>